<name>A0A4U0SKB9_9ACTN</name>
<comment type="caution">
    <text evidence="3">The sequence shown here is derived from an EMBL/GenBank/DDBJ whole genome shotgun (WGS) entry which is preliminary data.</text>
</comment>
<dbReference type="SUPFAM" id="SSF56601">
    <property type="entry name" value="beta-lactamase/transpeptidase-like"/>
    <property type="match status" value="1"/>
</dbReference>
<dbReference type="AlphaFoldDB" id="A0A4U0SKB9"/>
<gene>
    <name evidence="3" type="ORF">FCI23_18800</name>
</gene>
<protein>
    <submittedName>
        <fullName evidence="3">Beta-lactamase family protein</fullName>
    </submittedName>
</protein>
<feature type="domain" description="Beta-lactamase-related" evidence="1">
    <location>
        <begin position="19"/>
        <end position="332"/>
    </location>
</feature>
<dbReference type="InterPro" id="IPR012338">
    <property type="entry name" value="Beta-lactam/transpept-like"/>
</dbReference>
<accession>A0A4U0SKB9</accession>
<sequence>MLPETRRALLHRIAVAQSESRAPSLVAAVVRDGRTVWTGARSCVPGHEPDGDTQYRIGSITKTFAAVLVLRLRDEGLLDLTDPLGKHLDGTDVGEGTGVGELTVGQLLSHTAGLASESPGPWWERTPGELRPALADVLGEKPRLHPAGRRYHYSNPGFTLLGALVERLRGEPWGDVLWREVLEPLGMTRTTLLPQAPHAGGWAVHPWADLMLPEAVQDTGLMAPAGQLWSTTDDLARWAAFLAGGDDAVLSAGSVAEMREPAAPAEGGERAALDAPYGLGLQLLRTGGRTLAGHTGSMPGFVGALWVSVADGVGAVALANSTSGTGPVAADLLKLVAEREPRIPEPWRPLSDPDPALLALTGPWYWGPTALALRLREGRALELGPIAGSGRASRFRPEPDGTWTGLDGYYAGETLRAVRGPDGAVSHLDLGSFVLTRAPYDPAAPVPGGTDPGGWRAS</sequence>
<dbReference type="Gene3D" id="3.40.710.10">
    <property type="entry name" value="DD-peptidase/beta-lactamase superfamily"/>
    <property type="match status" value="1"/>
</dbReference>
<evidence type="ECO:0000313" key="3">
    <source>
        <dbReference type="EMBL" id="TKA10264.1"/>
    </source>
</evidence>
<feature type="domain" description="DUF7586" evidence="2">
    <location>
        <begin position="354"/>
        <end position="437"/>
    </location>
</feature>
<dbReference type="InterPro" id="IPR001466">
    <property type="entry name" value="Beta-lactam-related"/>
</dbReference>
<dbReference type="Pfam" id="PF24491">
    <property type="entry name" value="DUF7586"/>
    <property type="match status" value="1"/>
</dbReference>
<evidence type="ECO:0000259" key="2">
    <source>
        <dbReference type="Pfam" id="PF24491"/>
    </source>
</evidence>
<keyword evidence="4" id="KW-1185">Reference proteome</keyword>
<dbReference type="InterPro" id="IPR056008">
    <property type="entry name" value="DUF7586"/>
</dbReference>
<dbReference type="EMBL" id="SUMC01000016">
    <property type="protein sequence ID" value="TKA10264.1"/>
    <property type="molecule type" value="Genomic_DNA"/>
</dbReference>
<dbReference type="InterPro" id="IPR050491">
    <property type="entry name" value="AmpC-like"/>
</dbReference>
<proteinExistence type="predicted"/>
<dbReference type="Proteomes" id="UP000305778">
    <property type="component" value="Unassembled WGS sequence"/>
</dbReference>
<reference evidence="3 4" key="1">
    <citation type="submission" date="2019-04" db="EMBL/GenBank/DDBJ databases">
        <title>Streptomyces oryziradicis sp. nov., a novel actinomycete isolated from rhizosphere soil of rice (Oryza sativa L.).</title>
        <authorList>
            <person name="Li C."/>
        </authorList>
    </citation>
    <scope>NUCLEOTIDE SEQUENCE [LARGE SCALE GENOMIC DNA]</scope>
    <source>
        <strain evidence="3 4">NEAU-C40</strain>
    </source>
</reference>
<dbReference type="PANTHER" id="PTHR46825:SF7">
    <property type="entry name" value="D-ALANYL-D-ALANINE CARBOXYPEPTIDASE"/>
    <property type="match status" value="1"/>
</dbReference>
<evidence type="ECO:0000313" key="4">
    <source>
        <dbReference type="Proteomes" id="UP000305778"/>
    </source>
</evidence>
<dbReference type="Pfam" id="PF00144">
    <property type="entry name" value="Beta-lactamase"/>
    <property type="match status" value="1"/>
</dbReference>
<organism evidence="3 4">
    <name type="scientific">Actinacidiphila oryziradicis</name>
    <dbReference type="NCBI Taxonomy" id="2571141"/>
    <lineage>
        <taxon>Bacteria</taxon>
        <taxon>Bacillati</taxon>
        <taxon>Actinomycetota</taxon>
        <taxon>Actinomycetes</taxon>
        <taxon>Kitasatosporales</taxon>
        <taxon>Streptomycetaceae</taxon>
        <taxon>Actinacidiphila</taxon>
    </lineage>
</organism>
<dbReference type="OrthoDB" id="3863176at2"/>
<evidence type="ECO:0000259" key="1">
    <source>
        <dbReference type="Pfam" id="PF00144"/>
    </source>
</evidence>
<dbReference type="PANTHER" id="PTHR46825">
    <property type="entry name" value="D-ALANYL-D-ALANINE-CARBOXYPEPTIDASE/ENDOPEPTIDASE AMPH"/>
    <property type="match status" value="1"/>
</dbReference>